<evidence type="ECO:0000313" key="2">
    <source>
        <dbReference type="Proteomes" id="UP000271548"/>
    </source>
</evidence>
<evidence type="ECO:0000313" key="1">
    <source>
        <dbReference type="EMBL" id="RKN22058.1"/>
    </source>
</evidence>
<dbReference type="Proteomes" id="UP000271548">
    <property type="component" value="Unassembled WGS sequence"/>
</dbReference>
<sequence>MAEREETNVRLPVCAHDALAMIVARRGCSRDETVRQLLSDHVARQEQLPEPDRLSHIATLLRYPTPQRMKLDSRAGRSTARPLRLRLPPGISMRARAMSLRLPGQSVRAHRDYQARLLTDAVMTAIAFEEPFDDDYLRGLPPTLRRHAAMGLWHLAAAATSTLPEQAVLLTAEDVRNALQAPGGHPNHAQRRLLRVAEALENDIAWHSDARFEVANAIARDLLTGPKAEANEVMLYEQGMAWNEIRLDLAITDEDGGSGALRTQYTTGLSSYDWTGRGGTAVWRAERAVELEDFEAWLTGDEVRTSATRVVRPPGWCVAIRDGWQAKVFRGMLPEPHASWAAVGKVLTVPLGNRVAAWPLKVSADGLTPIPGIEPLLKAADGLRSDLVSGFAEAVLIDWRADLDAEHGKKADEPAQFRLLLPADEAMRFGLITEDERQRLVADARLATSAAMEQVIESVAQDEPELRAELERARANVARFRRLARTTGLRFTVVPAMWPWPGGPVAEELATCTSGDVLHWLAARALKARQRALESSMEQAWQHAFSRPLRASTTYRDRNLADGHVTSTVISGRPTSFEMDSDDDLPF</sequence>
<dbReference type="EMBL" id="RAZS01000002">
    <property type="protein sequence ID" value="RKN22058.1"/>
    <property type="molecule type" value="Genomic_DNA"/>
</dbReference>
<reference evidence="1 2" key="1">
    <citation type="submission" date="2018-09" db="EMBL/GenBank/DDBJ databases">
        <title>Micromonospora sp. nov. MS1-9, isolated from a root of Musa sp.</title>
        <authorList>
            <person name="Kuncharoen N."/>
            <person name="Kudo T."/>
            <person name="Ohkuma M."/>
            <person name="Yuki M."/>
            <person name="Tanasupawat S."/>
        </authorList>
    </citation>
    <scope>NUCLEOTIDE SEQUENCE [LARGE SCALE GENOMIC DNA]</scope>
    <source>
        <strain evidence="1 2">NGC1-4</strain>
    </source>
</reference>
<organism evidence="1 2">
    <name type="scientific">Micromonospora musae</name>
    <dbReference type="NCBI Taxonomy" id="1894970"/>
    <lineage>
        <taxon>Bacteria</taxon>
        <taxon>Bacillati</taxon>
        <taxon>Actinomycetota</taxon>
        <taxon>Actinomycetes</taxon>
        <taxon>Micromonosporales</taxon>
        <taxon>Micromonosporaceae</taxon>
        <taxon>Micromonospora</taxon>
    </lineage>
</organism>
<gene>
    <name evidence="1" type="ORF">D7147_04795</name>
</gene>
<proteinExistence type="predicted"/>
<dbReference type="RefSeq" id="WP_120674072.1">
    <property type="nucleotide sequence ID" value="NZ_RAZS01000002.1"/>
</dbReference>
<comment type="caution">
    <text evidence="1">The sequence shown here is derived from an EMBL/GenBank/DDBJ whole genome shotgun (WGS) entry which is preliminary data.</text>
</comment>
<protein>
    <recommendedName>
        <fullName evidence="3">CopG family transcriptional regulator</fullName>
    </recommendedName>
</protein>
<name>A0ABX9RF15_9ACTN</name>
<accession>A0ABX9RF15</accession>
<evidence type="ECO:0008006" key="3">
    <source>
        <dbReference type="Google" id="ProtNLM"/>
    </source>
</evidence>
<keyword evidence="2" id="KW-1185">Reference proteome</keyword>